<dbReference type="HAMAP" id="MF_00235">
    <property type="entry name" value="Adenylate_kinase_Adk"/>
    <property type="match status" value="1"/>
</dbReference>
<reference evidence="9" key="1">
    <citation type="submission" date="2017-09" db="EMBL/GenBank/DDBJ databases">
        <title>Depth-based differentiation of microbial function through sediment-hosted aquifers and enrichment of novel symbionts in the deep terrestrial subsurface.</title>
        <authorList>
            <person name="Probst A.J."/>
            <person name="Ladd B."/>
            <person name="Jarett J.K."/>
            <person name="Geller-Mcgrath D.E."/>
            <person name="Sieber C.M.K."/>
            <person name="Emerson J.B."/>
            <person name="Anantharaman K."/>
            <person name="Thomas B.C."/>
            <person name="Malmstrom R."/>
            <person name="Stieglmeier M."/>
            <person name="Klingl A."/>
            <person name="Woyke T."/>
            <person name="Ryan C.M."/>
            <person name="Banfield J.F."/>
        </authorList>
    </citation>
    <scope>NUCLEOTIDE SEQUENCE [LARGE SCALE GENOMIC DNA]</scope>
</reference>
<dbReference type="AlphaFoldDB" id="A0A2M7V8M2"/>
<comment type="similarity">
    <text evidence="5 6">Belongs to the adenylate kinase family.</text>
</comment>
<feature type="binding site" evidence="5">
    <location>
        <position position="97"/>
    </location>
    <ligand>
        <name>AMP</name>
        <dbReference type="ChEBI" id="CHEBI:456215"/>
    </ligand>
</feature>
<gene>
    <name evidence="5" type="primary">adk</name>
    <name evidence="8" type="ORF">COX81_01630</name>
</gene>
<feature type="binding site" evidence="5">
    <location>
        <position position="33"/>
    </location>
    <ligand>
        <name>AMP</name>
        <dbReference type="ChEBI" id="CHEBI:456215"/>
    </ligand>
</feature>
<proteinExistence type="inferred from homology"/>
<evidence type="ECO:0000313" key="8">
    <source>
        <dbReference type="EMBL" id="PIZ95146.1"/>
    </source>
</evidence>
<organism evidence="8 9">
    <name type="scientific">Candidatus Magasanikbacteria bacterium CG_4_10_14_0_2_um_filter_37_12</name>
    <dbReference type="NCBI Taxonomy" id="1974637"/>
    <lineage>
        <taxon>Bacteria</taxon>
        <taxon>Candidatus Magasanikiibacteriota</taxon>
    </lineage>
</organism>
<dbReference type="InterPro" id="IPR027417">
    <property type="entry name" value="P-loop_NTPase"/>
</dbReference>
<sequence length="219" mass="24420">MKKIIILMGIPGSGKGTQAKRLAVKYGYAHISTGDLLRALAFDPQADSEGQQMLADMKAGRLVADKLIYKLAFQEIEKDLAEGAGVVLDGAIRNVDQAKKYQEFFEEKNLEDEVVVVEVALNDKTSFLRLAKRKVCADCGDIIQYLETNELKEMCKKCGGELIVREDDNEDTIKKRIEEQGNVKLQPILDFYRGFGLLQTIDGQMDIDSVGEEIVKILS</sequence>
<dbReference type="Proteomes" id="UP000228568">
    <property type="component" value="Unassembled WGS sequence"/>
</dbReference>
<dbReference type="CDD" id="cd01428">
    <property type="entry name" value="ADK"/>
    <property type="match status" value="1"/>
</dbReference>
<dbReference type="PANTHER" id="PTHR23359">
    <property type="entry name" value="NUCLEOTIDE KINASE"/>
    <property type="match status" value="1"/>
</dbReference>
<evidence type="ECO:0000256" key="5">
    <source>
        <dbReference type="HAMAP-Rule" id="MF_00235"/>
    </source>
</evidence>
<keyword evidence="5 7" id="KW-0067">ATP-binding</keyword>
<accession>A0A2M7V8M2</accession>
<dbReference type="GO" id="GO:0044209">
    <property type="term" value="P:AMP salvage"/>
    <property type="evidence" value="ECO:0007669"/>
    <property type="project" value="UniProtKB-UniRule"/>
</dbReference>
<dbReference type="Pfam" id="PF00406">
    <property type="entry name" value="ADK"/>
    <property type="match status" value="1"/>
</dbReference>
<dbReference type="GO" id="GO:0005737">
    <property type="term" value="C:cytoplasm"/>
    <property type="evidence" value="ECO:0007669"/>
    <property type="project" value="UniProtKB-SubCell"/>
</dbReference>
<comment type="catalytic activity">
    <reaction evidence="5 7">
        <text>AMP + ATP = 2 ADP</text>
        <dbReference type="Rhea" id="RHEA:12973"/>
        <dbReference type="ChEBI" id="CHEBI:30616"/>
        <dbReference type="ChEBI" id="CHEBI:456215"/>
        <dbReference type="ChEBI" id="CHEBI:456216"/>
        <dbReference type="EC" id="2.7.4.3"/>
    </reaction>
</comment>
<keyword evidence="4 5" id="KW-0418">Kinase</keyword>
<evidence type="ECO:0000313" key="9">
    <source>
        <dbReference type="Proteomes" id="UP000228568"/>
    </source>
</evidence>
<name>A0A2M7V8M2_9BACT</name>
<comment type="subcellular location">
    <subcellularLocation>
        <location evidence="5 7">Cytoplasm</location>
    </subcellularLocation>
</comment>
<feature type="binding site" evidence="5">
    <location>
        <position position="133"/>
    </location>
    <ligand>
        <name>ATP</name>
        <dbReference type="ChEBI" id="CHEBI:30616"/>
    </ligand>
</feature>
<feature type="binding site" evidence="5">
    <location>
        <begin position="61"/>
        <end position="63"/>
    </location>
    <ligand>
        <name>AMP</name>
        <dbReference type="ChEBI" id="CHEBI:456215"/>
    </ligand>
</feature>
<dbReference type="InterPro" id="IPR000850">
    <property type="entry name" value="Adenylat/UMP-CMP_kin"/>
</dbReference>
<dbReference type="PRINTS" id="PR00094">
    <property type="entry name" value="ADENYLTKNASE"/>
</dbReference>
<dbReference type="Gene3D" id="3.40.50.300">
    <property type="entry name" value="P-loop containing nucleotide triphosphate hydrolases"/>
    <property type="match status" value="1"/>
</dbReference>
<evidence type="ECO:0000256" key="7">
    <source>
        <dbReference type="RuleBase" id="RU003331"/>
    </source>
</evidence>
<feature type="binding site" evidence="5">
    <location>
        <position position="165"/>
    </location>
    <ligand>
        <name>AMP</name>
        <dbReference type="ChEBI" id="CHEBI:456215"/>
    </ligand>
</feature>
<feature type="binding site" evidence="5">
    <location>
        <position position="205"/>
    </location>
    <ligand>
        <name>ATP</name>
        <dbReference type="ChEBI" id="CHEBI:30616"/>
    </ligand>
</feature>
<protein>
    <recommendedName>
        <fullName evidence="5 7">Adenylate kinase</fullName>
        <shortName evidence="5">AK</shortName>
        <ecNumber evidence="5 7">2.7.4.3</ecNumber>
    </recommendedName>
    <alternativeName>
        <fullName evidence="5">ATP-AMP transphosphorylase</fullName>
    </alternativeName>
    <alternativeName>
        <fullName evidence="5">ATP:AMP phosphotransferase</fullName>
    </alternativeName>
    <alternativeName>
        <fullName evidence="5">Adenylate monophosphate kinase</fullName>
    </alternativeName>
</protein>
<feature type="binding site" evidence="5">
    <location>
        <position position="176"/>
    </location>
    <ligand>
        <name>AMP</name>
        <dbReference type="ChEBI" id="CHEBI:456215"/>
    </ligand>
</feature>
<evidence type="ECO:0000256" key="3">
    <source>
        <dbReference type="ARBA" id="ARBA00022741"/>
    </source>
</evidence>
<evidence type="ECO:0000256" key="1">
    <source>
        <dbReference type="ARBA" id="ARBA00022679"/>
    </source>
</evidence>
<keyword evidence="5" id="KW-0963">Cytoplasm</keyword>
<keyword evidence="2 5" id="KW-0545">Nucleotide biosynthesis</keyword>
<comment type="domain">
    <text evidence="5">Consists of three domains, a large central CORE domain and two small peripheral domains, NMPbind and LID, which undergo movements during catalysis. The LID domain closes over the site of phosphoryl transfer upon ATP binding. Assembling and dissambling the active center during each catalytic cycle provides an effective means to prevent ATP hydrolysis.</text>
</comment>
<evidence type="ECO:0000256" key="4">
    <source>
        <dbReference type="ARBA" id="ARBA00022777"/>
    </source>
</evidence>
<comment type="caution">
    <text evidence="5">Lacks conserved residue(s) required for the propagation of feature annotation.</text>
</comment>
<dbReference type="EMBL" id="PFPK01000019">
    <property type="protein sequence ID" value="PIZ95146.1"/>
    <property type="molecule type" value="Genomic_DNA"/>
</dbReference>
<evidence type="ECO:0000256" key="6">
    <source>
        <dbReference type="RuleBase" id="RU003330"/>
    </source>
</evidence>
<dbReference type="GO" id="GO:0005524">
    <property type="term" value="F:ATP binding"/>
    <property type="evidence" value="ECO:0007669"/>
    <property type="project" value="UniProtKB-UniRule"/>
</dbReference>
<keyword evidence="1 5" id="KW-0808">Transferase</keyword>
<dbReference type="GO" id="GO:0004017">
    <property type="term" value="F:AMP kinase activity"/>
    <property type="evidence" value="ECO:0007669"/>
    <property type="project" value="UniProtKB-UniRule"/>
</dbReference>
<comment type="function">
    <text evidence="5">Catalyzes the reversible transfer of the terminal phosphate group between ATP and AMP. Plays an important role in cellular energy homeostasis and in adenine nucleotide metabolism.</text>
</comment>
<dbReference type="UniPathway" id="UPA00588">
    <property type="reaction ID" value="UER00649"/>
</dbReference>
<comment type="caution">
    <text evidence="8">The sequence shown here is derived from an EMBL/GenBank/DDBJ whole genome shotgun (WGS) entry which is preliminary data.</text>
</comment>
<dbReference type="EC" id="2.7.4.3" evidence="5 7"/>
<evidence type="ECO:0000256" key="2">
    <source>
        <dbReference type="ARBA" id="ARBA00022727"/>
    </source>
</evidence>
<dbReference type="SUPFAM" id="SSF52540">
    <property type="entry name" value="P-loop containing nucleoside triphosphate hydrolases"/>
    <property type="match status" value="1"/>
</dbReference>
<feature type="binding site" evidence="5">
    <location>
        <position position="38"/>
    </location>
    <ligand>
        <name>AMP</name>
        <dbReference type="ChEBI" id="CHEBI:456215"/>
    </ligand>
</feature>
<keyword evidence="3 5" id="KW-0547">Nucleotide-binding</keyword>
<comment type="subunit">
    <text evidence="5 7">Monomer.</text>
</comment>
<comment type="pathway">
    <text evidence="5">Purine metabolism; AMP biosynthesis via salvage pathway; AMP from ADP: step 1/1.</text>
</comment>
<feature type="binding site" evidence="5">
    <location>
        <begin position="12"/>
        <end position="17"/>
    </location>
    <ligand>
        <name>ATP</name>
        <dbReference type="ChEBI" id="CHEBI:30616"/>
    </ligand>
</feature>